<evidence type="ECO:0000313" key="8">
    <source>
        <dbReference type="EMBL" id="KAJ5470809.1"/>
    </source>
</evidence>
<evidence type="ECO:0000256" key="3">
    <source>
        <dbReference type="ARBA" id="ARBA00023015"/>
    </source>
</evidence>
<organism evidence="8 9">
    <name type="scientific">Penicillium desertorum</name>
    <dbReference type="NCBI Taxonomy" id="1303715"/>
    <lineage>
        <taxon>Eukaryota</taxon>
        <taxon>Fungi</taxon>
        <taxon>Dikarya</taxon>
        <taxon>Ascomycota</taxon>
        <taxon>Pezizomycotina</taxon>
        <taxon>Eurotiomycetes</taxon>
        <taxon>Eurotiomycetidae</taxon>
        <taxon>Eurotiales</taxon>
        <taxon>Aspergillaceae</taxon>
        <taxon>Penicillium</taxon>
    </lineage>
</organism>
<dbReference type="GO" id="GO:0005634">
    <property type="term" value="C:nucleus"/>
    <property type="evidence" value="ECO:0007669"/>
    <property type="project" value="TreeGrafter"/>
</dbReference>
<keyword evidence="2" id="KW-0862">Zinc</keyword>
<evidence type="ECO:0000256" key="1">
    <source>
        <dbReference type="ARBA" id="ARBA00022723"/>
    </source>
</evidence>
<reference evidence="8" key="2">
    <citation type="journal article" date="2023" name="IMA Fungus">
        <title>Comparative genomic study of the Penicillium genus elucidates a diverse pangenome and 15 lateral gene transfer events.</title>
        <authorList>
            <person name="Petersen C."/>
            <person name="Sorensen T."/>
            <person name="Nielsen M.R."/>
            <person name="Sondergaard T.E."/>
            <person name="Sorensen J.L."/>
            <person name="Fitzpatrick D.A."/>
            <person name="Frisvad J.C."/>
            <person name="Nielsen K.L."/>
        </authorList>
    </citation>
    <scope>NUCLEOTIDE SEQUENCE</scope>
    <source>
        <strain evidence="8">IBT 17660</strain>
    </source>
</reference>
<evidence type="ECO:0000256" key="5">
    <source>
        <dbReference type="ARBA" id="ARBA00023163"/>
    </source>
</evidence>
<dbReference type="PROSITE" id="PS50048">
    <property type="entry name" value="ZN2_CY6_FUNGAL_2"/>
    <property type="match status" value="1"/>
</dbReference>
<keyword evidence="9" id="KW-1185">Reference proteome</keyword>
<accession>A0A9W9WNN3</accession>
<dbReference type="InterPro" id="IPR001138">
    <property type="entry name" value="Zn2Cys6_DnaBD"/>
</dbReference>
<dbReference type="EMBL" id="JAPWDO010000005">
    <property type="protein sequence ID" value="KAJ5470809.1"/>
    <property type="molecule type" value="Genomic_DNA"/>
</dbReference>
<dbReference type="Pfam" id="PF00172">
    <property type="entry name" value="Zn_clus"/>
    <property type="match status" value="1"/>
</dbReference>
<evidence type="ECO:0000259" key="7">
    <source>
        <dbReference type="PROSITE" id="PS50048"/>
    </source>
</evidence>
<evidence type="ECO:0000256" key="6">
    <source>
        <dbReference type="ARBA" id="ARBA00023242"/>
    </source>
</evidence>
<evidence type="ECO:0000313" key="9">
    <source>
        <dbReference type="Proteomes" id="UP001147760"/>
    </source>
</evidence>
<dbReference type="SMART" id="SM00066">
    <property type="entry name" value="GAL4"/>
    <property type="match status" value="1"/>
</dbReference>
<proteinExistence type="predicted"/>
<feature type="domain" description="Zn(2)-C6 fungal-type" evidence="7">
    <location>
        <begin position="12"/>
        <end position="44"/>
    </location>
</feature>
<dbReference type="OrthoDB" id="4898680at2759"/>
<sequence>MTTPRRNGQLSSCEPCRKSKLRCDHQSPICGRRLRHGQAERCFYHPAPLTQPRARASRVTSRRPKRQQCPDNLLVFRLDHGIFSTAKPSVPPGLPLVTDEGGTLCDQHIARWTAKEKRTLAPGLLGMVSPKDIFSEYEDAREEPGSLPAATIPTTASSRSDSSQVLLGVQILSHLQKIRWFHEIIELKNETSPGWFLGPPLTRAL</sequence>
<reference evidence="8" key="1">
    <citation type="submission" date="2022-12" db="EMBL/GenBank/DDBJ databases">
        <authorList>
            <person name="Petersen C."/>
        </authorList>
    </citation>
    <scope>NUCLEOTIDE SEQUENCE</scope>
    <source>
        <strain evidence="8">IBT 17660</strain>
    </source>
</reference>
<dbReference type="InterPro" id="IPR036864">
    <property type="entry name" value="Zn2-C6_fun-type_DNA-bd_sf"/>
</dbReference>
<evidence type="ECO:0000256" key="4">
    <source>
        <dbReference type="ARBA" id="ARBA00023125"/>
    </source>
</evidence>
<dbReference type="Gene3D" id="4.10.240.10">
    <property type="entry name" value="Zn(2)-C6 fungal-type DNA-binding domain"/>
    <property type="match status" value="1"/>
</dbReference>
<dbReference type="InterPro" id="IPR051430">
    <property type="entry name" value="Fungal_TF_Env_Response"/>
</dbReference>
<gene>
    <name evidence="8" type="ORF">N7530_008166</name>
</gene>
<dbReference type="CDD" id="cd00067">
    <property type="entry name" value="GAL4"/>
    <property type="match status" value="1"/>
</dbReference>
<dbReference type="GO" id="GO:0008270">
    <property type="term" value="F:zinc ion binding"/>
    <property type="evidence" value="ECO:0007669"/>
    <property type="project" value="InterPro"/>
</dbReference>
<keyword evidence="1" id="KW-0479">Metal-binding</keyword>
<keyword evidence="3" id="KW-0805">Transcription regulation</keyword>
<dbReference type="PANTHER" id="PTHR31944:SF131">
    <property type="entry name" value="HEME-RESPONSIVE ZINC FINGER TRANSCRIPTION FACTOR HAP1"/>
    <property type="match status" value="1"/>
</dbReference>
<keyword evidence="6" id="KW-0539">Nucleus</keyword>
<dbReference type="Proteomes" id="UP001147760">
    <property type="component" value="Unassembled WGS sequence"/>
</dbReference>
<name>A0A9W9WNN3_9EURO</name>
<evidence type="ECO:0000256" key="2">
    <source>
        <dbReference type="ARBA" id="ARBA00022833"/>
    </source>
</evidence>
<keyword evidence="5" id="KW-0804">Transcription</keyword>
<keyword evidence="4" id="KW-0238">DNA-binding</keyword>
<dbReference type="GO" id="GO:0000978">
    <property type="term" value="F:RNA polymerase II cis-regulatory region sequence-specific DNA binding"/>
    <property type="evidence" value="ECO:0007669"/>
    <property type="project" value="TreeGrafter"/>
</dbReference>
<comment type="caution">
    <text evidence="8">The sequence shown here is derived from an EMBL/GenBank/DDBJ whole genome shotgun (WGS) entry which is preliminary data.</text>
</comment>
<dbReference type="PANTHER" id="PTHR31944">
    <property type="entry name" value="HEME-RESPONSIVE ZINC FINGER TRANSCRIPTION FACTOR HAP1"/>
    <property type="match status" value="1"/>
</dbReference>
<dbReference type="AlphaFoldDB" id="A0A9W9WNN3"/>
<protein>
    <submittedName>
        <fullName evidence="8">Transcription factorfungi</fullName>
    </submittedName>
</protein>
<dbReference type="SUPFAM" id="SSF57701">
    <property type="entry name" value="Zn2/Cys6 DNA-binding domain"/>
    <property type="match status" value="1"/>
</dbReference>
<dbReference type="GO" id="GO:0001228">
    <property type="term" value="F:DNA-binding transcription activator activity, RNA polymerase II-specific"/>
    <property type="evidence" value="ECO:0007669"/>
    <property type="project" value="TreeGrafter"/>
</dbReference>